<proteinExistence type="predicted"/>
<organism evidence="2 3">
    <name type="scientific">Forsythia ovata</name>
    <dbReference type="NCBI Taxonomy" id="205694"/>
    <lineage>
        <taxon>Eukaryota</taxon>
        <taxon>Viridiplantae</taxon>
        <taxon>Streptophyta</taxon>
        <taxon>Embryophyta</taxon>
        <taxon>Tracheophyta</taxon>
        <taxon>Spermatophyta</taxon>
        <taxon>Magnoliopsida</taxon>
        <taxon>eudicotyledons</taxon>
        <taxon>Gunneridae</taxon>
        <taxon>Pentapetalae</taxon>
        <taxon>asterids</taxon>
        <taxon>lamiids</taxon>
        <taxon>Lamiales</taxon>
        <taxon>Oleaceae</taxon>
        <taxon>Forsythieae</taxon>
        <taxon>Forsythia</taxon>
    </lineage>
</organism>
<evidence type="ECO:0000313" key="2">
    <source>
        <dbReference type="EMBL" id="KAL2493704.1"/>
    </source>
</evidence>
<dbReference type="InterPro" id="IPR015943">
    <property type="entry name" value="WD40/YVTN_repeat-like_dom_sf"/>
</dbReference>
<accession>A0ABD1S369</accession>
<name>A0ABD1S369_9LAMI</name>
<dbReference type="InterPro" id="IPR045182">
    <property type="entry name" value="JINGUBANG-like"/>
</dbReference>
<dbReference type="PROSITE" id="PS50082">
    <property type="entry name" value="WD_REPEATS_2"/>
    <property type="match status" value="1"/>
</dbReference>
<feature type="repeat" description="WD" evidence="1">
    <location>
        <begin position="78"/>
        <end position="107"/>
    </location>
</feature>
<dbReference type="InterPro" id="IPR001680">
    <property type="entry name" value="WD40_rpt"/>
</dbReference>
<dbReference type="PANTHER" id="PTHR22844">
    <property type="entry name" value="F-BOX AND WD40 DOMAIN PROTEIN"/>
    <property type="match status" value="1"/>
</dbReference>
<dbReference type="Proteomes" id="UP001604277">
    <property type="component" value="Unassembled WGS sequence"/>
</dbReference>
<evidence type="ECO:0000313" key="3">
    <source>
        <dbReference type="Proteomes" id="UP001604277"/>
    </source>
</evidence>
<dbReference type="SUPFAM" id="SSF50978">
    <property type="entry name" value="WD40 repeat-like"/>
    <property type="match status" value="1"/>
</dbReference>
<dbReference type="AlphaFoldDB" id="A0ABD1S369"/>
<dbReference type="Gene3D" id="2.130.10.10">
    <property type="entry name" value="YVTN repeat-like/Quinoprotein amine dehydrogenase"/>
    <property type="match status" value="1"/>
</dbReference>
<gene>
    <name evidence="2" type="ORF">Fot_37461</name>
</gene>
<dbReference type="PANTHER" id="PTHR22844:SF370">
    <property type="entry name" value="OS12G0594000 PROTEIN"/>
    <property type="match status" value="1"/>
</dbReference>
<reference evidence="3" key="1">
    <citation type="submission" date="2024-07" db="EMBL/GenBank/DDBJ databases">
        <title>Two chromosome-level genome assemblies of Korean endemic species Abeliophyllum distichum and Forsythia ovata (Oleaceae).</title>
        <authorList>
            <person name="Jang H."/>
        </authorList>
    </citation>
    <scope>NUCLEOTIDE SEQUENCE [LARGE SCALE GENOMIC DNA]</scope>
</reference>
<protein>
    <submittedName>
        <fullName evidence="2">Protein JINGUBANG</fullName>
    </submittedName>
</protein>
<comment type="caution">
    <text evidence="2">The sequence shown here is derived from an EMBL/GenBank/DDBJ whole genome shotgun (WGS) entry which is preliminary data.</text>
</comment>
<keyword evidence="1" id="KW-0853">WD repeat</keyword>
<dbReference type="InterPro" id="IPR036322">
    <property type="entry name" value="WD40_repeat_dom_sf"/>
</dbReference>
<evidence type="ECO:0000256" key="1">
    <source>
        <dbReference type="PROSITE-ProRule" id="PRU00221"/>
    </source>
</evidence>
<keyword evidence="3" id="KW-1185">Reference proteome</keyword>
<dbReference type="EMBL" id="JBFOLJ010000011">
    <property type="protein sequence ID" value="KAL2493704.1"/>
    <property type="molecule type" value="Genomic_DNA"/>
</dbReference>
<sequence>MGKTTKWFQKVNVGIFIIADAKEEEDSYVEALGANKHAIAVATATAAVTEAALAAAQAATEMVRLTSGKHFMSYGGVLRGHKLAILCMAVDVNTVLSGSADKSICVWRWEEGCPHLRIGAYWSQRTRQVLGGG</sequence>